<dbReference type="InterPro" id="IPR006542">
    <property type="entry name" value="DUF1093"/>
</dbReference>
<evidence type="ECO:0000313" key="2">
    <source>
        <dbReference type="Proteomes" id="UP000274772"/>
    </source>
</evidence>
<protein>
    <recommendedName>
        <fullName evidence="3">YxeA family protein</fullName>
    </recommendedName>
</protein>
<dbReference type="PANTHER" id="PTHR36433">
    <property type="entry name" value="HYPOTHETICAL CYTOSOLIC PROTEIN"/>
    <property type="match status" value="1"/>
</dbReference>
<organism evidence="1 2">
    <name type="scientific">Staphylococcus caprae</name>
    <dbReference type="NCBI Taxonomy" id="29380"/>
    <lineage>
        <taxon>Bacteria</taxon>
        <taxon>Bacillati</taxon>
        <taxon>Bacillota</taxon>
        <taxon>Bacilli</taxon>
        <taxon>Bacillales</taxon>
        <taxon>Staphylococcaceae</taxon>
        <taxon>Staphylococcus</taxon>
    </lineage>
</organism>
<dbReference type="PANTHER" id="PTHR36433:SF2">
    <property type="entry name" value="YXEA FAMILY PROTEIN"/>
    <property type="match status" value="1"/>
</dbReference>
<dbReference type="EMBL" id="AP018586">
    <property type="protein sequence ID" value="BBD93597.1"/>
    <property type="molecule type" value="Genomic_DNA"/>
</dbReference>
<dbReference type="InterPro" id="IPR036166">
    <property type="entry name" value="YxeA-like_sf"/>
</dbReference>
<dbReference type="RefSeq" id="WP_002445096.1">
    <property type="nucleotide sequence ID" value="NZ_AP018585.1"/>
</dbReference>
<name>A0ABM7FZW3_9STAP</name>
<keyword evidence="2" id="KW-1185">Reference proteome</keyword>
<dbReference type="Gene3D" id="2.40.50.480">
    <property type="match status" value="1"/>
</dbReference>
<proteinExistence type="predicted"/>
<dbReference type="SUPFAM" id="SSF159121">
    <property type="entry name" value="BC4932-like"/>
    <property type="match status" value="1"/>
</dbReference>
<dbReference type="Pfam" id="PF06486">
    <property type="entry name" value="DUF1093"/>
    <property type="match status" value="1"/>
</dbReference>
<sequence>MLKKLLITLGVFILVIGALMLVGKIYGEHHPNDSVVQGLNKYNPMIPKETYFVKTNQPVNKEKLDKDFYDYTYKTVGYDEQGDGKKITYTATKKLKTNHYLKLTMKQGQVLNYSEVKTNDIPKNANKNLN</sequence>
<reference evidence="1 2" key="1">
    <citation type="submission" date="2018-05" db="EMBL/GenBank/DDBJ databases">
        <title>Complete genome sequencing of three human clinical isolates of Staphylococcus caprae reveals virulence factors similar to those of S. epidermidis and S. capitis.</title>
        <authorList>
            <person name="Watanabe S."/>
            <person name="Cui L."/>
        </authorList>
    </citation>
    <scope>NUCLEOTIDE SEQUENCE [LARGE SCALE GENOMIC DNA]</scope>
    <source>
        <strain evidence="1 2">JMUB590</strain>
    </source>
</reference>
<evidence type="ECO:0008006" key="3">
    <source>
        <dbReference type="Google" id="ProtNLM"/>
    </source>
</evidence>
<gene>
    <name evidence="1" type="ORF">JMUB590_2560</name>
</gene>
<dbReference type="Proteomes" id="UP000274772">
    <property type="component" value="Chromosome"/>
</dbReference>
<evidence type="ECO:0000313" key="1">
    <source>
        <dbReference type="EMBL" id="BBD93597.1"/>
    </source>
</evidence>
<accession>A0ABM7FZW3</accession>
<dbReference type="GeneID" id="58052256"/>
<dbReference type="NCBIfam" id="TIGR01655">
    <property type="entry name" value="yxeA_fam"/>
    <property type="match status" value="1"/>
</dbReference>